<dbReference type="InterPro" id="IPR002818">
    <property type="entry name" value="DJ-1/PfpI"/>
</dbReference>
<dbReference type="Proteomes" id="UP000295418">
    <property type="component" value="Unassembled WGS sequence"/>
</dbReference>
<protein>
    <submittedName>
        <fullName evidence="2">DJ-1/PfpI family protein</fullName>
    </submittedName>
</protein>
<comment type="caution">
    <text evidence="2">The sequence shown here is derived from an EMBL/GenBank/DDBJ whole genome shotgun (WGS) entry which is preliminary data.</text>
</comment>
<sequence>MVWMALKESKMTKYNVGILVYDFMDLLDFAGPCEVLSLAAFSNLQQSIMLYKRSLPKNKPFQVKTVSETGNLIKTHTGTLIQPDYNLDNAPRFDILIIPGGPLRAINKMKKNKKVIDYIVKSQNIEMICSVCSGSLILAETGLLNSKTATSHNLALSLLNNKSRGIQVVKDKKVVKDGNIITSGGISSGVNMALYLIEKLVNKEIAQRTAKILEFSGYSESEIMDIMEKDNFLAAQQDGVIK</sequence>
<dbReference type="EMBL" id="SKFG01000002">
    <property type="protein sequence ID" value="TCZ80210.1"/>
    <property type="molecule type" value="Genomic_DNA"/>
</dbReference>
<dbReference type="CDD" id="cd03139">
    <property type="entry name" value="GATase1_PfpI_2"/>
    <property type="match status" value="1"/>
</dbReference>
<evidence type="ECO:0000313" key="3">
    <source>
        <dbReference type="Proteomes" id="UP000295418"/>
    </source>
</evidence>
<dbReference type="PANTHER" id="PTHR43130">
    <property type="entry name" value="ARAC-FAMILY TRANSCRIPTIONAL REGULATOR"/>
    <property type="match status" value="1"/>
</dbReference>
<accession>A0A4R4ELI2</accession>
<reference evidence="2 3" key="1">
    <citation type="submission" date="2019-03" db="EMBL/GenBank/DDBJ databases">
        <authorList>
            <person name="Kim M.K.M."/>
        </authorList>
    </citation>
    <scope>NUCLEOTIDE SEQUENCE [LARGE SCALE GENOMIC DNA]</scope>
    <source>
        <strain evidence="2 3">18JY21-1</strain>
    </source>
</reference>
<dbReference type="Pfam" id="PF01965">
    <property type="entry name" value="DJ-1_PfpI"/>
    <property type="match status" value="1"/>
</dbReference>
<keyword evidence="3" id="KW-1185">Reference proteome</keyword>
<name>A0A4R4ELI2_9BACL</name>
<dbReference type="InterPro" id="IPR029062">
    <property type="entry name" value="Class_I_gatase-like"/>
</dbReference>
<dbReference type="GO" id="GO:0006355">
    <property type="term" value="P:regulation of DNA-templated transcription"/>
    <property type="evidence" value="ECO:0007669"/>
    <property type="project" value="TreeGrafter"/>
</dbReference>
<dbReference type="InterPro" id="IPR052158">
    <property type="entry name" value="INH-QAR"/>
</dbReference>
<dbReference type="OrthoDB" id="6382410at2"/>
<organism evidence="2 3">
    <name type="scientific">Paenibacillus albiflavus</name>
    <dbReference type="NCBI Taxonomy" id="2545760"/>
    <lineage>
        <taxon>Bacteria</taxon>
        <taxon>Bacillati</taxon>
        <taxon>Bacillota</taxon>
        <taxon>Bacilli</taxon>
        <taxon>Bacillales</taxon>
        <taxon>Paenibacillaceae</taxon>
        <taxon>Paenibacillus</taxon>
    </lineage>
</organism>
<dbReference type="SUPFAM" id="SSF52317">
    <property type="entry name" value="Class I glutamine amidotransferase-like"/>
    <property type="match status" value="1"/>
</dbReference>
<evidence type="ECO:0000313" key="2">
    <source>
        <dbReference type="EMBL" id="TCZ80210.1"/>
    </source>
</evidence>
<proteinExistence type="predicted"/>
<feature type="domain" description="DJ-1/PfpI" evidence="1">
    <location>
        <begin position="58"/>
        <end position="198"/>
    </location>
</feature>
<dbReference type="AlphaFoldDB" id="A0A4R4ELI2"/>
<evidence type="ECO:0000259" key="1">
    <source>
        <dbReference type="Pfam" id="PF01965"/>
    </source>
</evidence>
<gene>
    <name evidence="2" type="ORF">E0485_05025</name>
</gene>
<dbReference type="Gene3D" id="3.40.50.880">
    <property type="match status" value="1"/>
</dbReference>
<dbReference type="PANTHER" id="PTHR43130:SF3">
    <property type="entry name" value="HTH-TYPE TRANSCRIPTIONAL REGULATOR RV1931C"/>
    <property type="match status" value="1"/>
</dbReference>